<dbReference type="Pfam" id="PF16080">
    <property type="entry name" value="Phage_holin_2_3"/>
    <property type="match status" value="1"/>
</dbReference>
<dbReference type="BioCyc" id="SGLO343509:SGP1_RS09880-MONOMER"/>
<evidence type="ECO:0000256" key="1">
    <source>
        <dbReference type="SAM" id="Phobius"/>
    </source>
</evidence>
<evidence type="ECO:0000313" key="2">
    <source>
        <dbReference type="EMBL" id="CRL45058.1"/>
    </source>
</evidence>
<keyword evidence="1" id="KW-1133">Transmembrane helix</keyword>
<evidence type="ECO:0008006" key="4">
    <source>
        <dbReference type="Google" id="ProtNLM"/>
    </source>
</evidence>
<sequence length="60" mass="6960">MEKLTTGSAYSWALVTCLLGAFSLSEWALITGIACTLATFLLNWIYRHKEYRFMTKRDEH</sequence>
<dbReference type="InterPro" id="IPR032118">
    <property type="entry name" value="Phage_holin_HP1"/>
</dbReference>
<name>A0A193QIX7_SODGM</name>
<dbReference type="AlphaFoldDB" id="A0A193QIX7"/>
<dbReference type="RefSeq" id="WP_041866839.1">
    <property type="nucleotide sequence ID" value="NC_007712.1"/>
</dbReference>
<feature type="transmembrane region" description="Helical" evidence="1">
    <location>
        <begin position="27"/>
        <end position="46"/>
    </location>
</feature>
<organism evidence="2 3">
    <name type="scientific">Sodalis glossinidius (strain morsitans)</name>
    <dbReference type="NCBI Taxonomy" id="343509"/>
    <lineage>
        <taxon>Bacteria</taxon>
        <taxon>Pseudomonadati</taxon>
        <taxon>Pseudomonadota</taxon>
        <taxon>Gammaproteobacteria</taxon>
        <taxon>Enterobacterales</taxon>
        <taxon>Bruguierivoracaceae</taxon>
        <taxon>Sodalis</taxon>
    </lineage>
</organism>
<keyword evidence="1" id="KW-0812">Transmembrane</keyword>
<proteinExistence type="predicted"/>
<keyword evidence="1" id="KW-0472">Membrane</keyword>
<evidence type="ECO:0000313" key="3">
    <source>
        <dbReference type="Proteomes" id="UP000245838"/>
    </source>
</evidence>
<gene>
    <name evidence="2" type="ORF">SGGMMB4_02557</name>
</gene>
<dbReference type="Proteomes" id="UP000245838">
    <property type="component" value="Chromosome sggmmb4_Chromosome"/>
</dbReference>
<accession>A0A193QIX7</accession>
<dbReference type="EMBL" id="LN854557">
    <property type="protein sequence ID" value="CRL45058.1"/>
    <property type="molecule type" value="Genomic_DNA"/>
</dbReference>
<protein>
    <recommendedName>
        <fullName evidence="4">Bacteriophage holin family HP1</fullName>
    </recommendedName>
</protein>
<reference evidence="2 3" key="1">
    <citation type="submission" date="2015-05" db="EMBL/GenBank/DDBJ databases">
        <authorList>
            <person name="Goodhead I."/>
        </authorList>
    </citation>
    <scope>NUCLEOTIDE SEQUENCE [LARGE SCALE GENOMIC DNA]</scope>
    <source>
        <strain evidence="3">morsitans</strain>
    </source>
</reference>